<evidence type="ECO:0000313" key="1">
    <source>
        <dbReference type="EMBL" id="KKK50144.1"/>
    </source>
</evidence>
<proteinExistence type="predicted"/>
<name>A0A0F8Y7L6_9ZZZZ</name>
<gene>
    <name evidence="1" type="ORF">LCGC14_3127950</name>
</gene>
<comment type="caution">
    <text evidence="1">The sequence shown here is derived from an EMBL/GenBank/DDBJ whole genome shotgun (WGS) entry which is preliminary data.</text>
</comment>
<organism evidence="1">
    <name type="scientific">marine sediment metagenome</name>
    <dbReference type="NCBI Taxonomy" id="412755"/>
    <lineage>
        <taxon>unclassified sequences</taxon>
        <taxon>metagenomes</taxon>
        <taxon>ecological metagenomes</taxon>
    </lineage>
</organism>
<accession>A0A0F8Y7L6</accession>
<protein>
    <submittedName>
        <fullName evidence="1">Uncharacterized protein</fullName>
    </submittedName>
</protein>
<sequence>TVVTTAQSFLRVYRAIVRTAGSTGWNIGTITIRDQDTDVTRASIEPFFNQTLMAVFTIPAGFTGFITSWYTGAVVNKDTEVLLFIRPYQEVFQVKRHIHIIGASYGERFDFAEKVEAKSDIEIRAKASGGGGDVSAGFFMWYER</sequence>
<reference evidence="1" key="1">
    <citation type="journal article" date="2015" name="Nature">
        <title>Complex archaea that bridge the gap between prokaryotes and eukaryotes.</title>
        <authorList>
            <person name="Spang A."/>
            <person name="Saw J.H."/>
            <person name="Jorgensen S.L."/>
            <person name="Zaremba-Niedzwiedzka K."/>
            <person name="Martijn J."/>
            <person name="Lind A.E."/>
            <person name="van Eijk R."/>
            <person name="Schleper C."/>
            <person name="Guy L."/>
            <person name="Ettema T.J."/>
        </authorList>
    </citation>
    <scope>NUCLEOTIDE SEQUENCE</scope>
</reference>
<feature type="non-terminal residue" evidence="1">
    <location>
        <position position="1"/>
    </location>
</feature>
<dbReference type="EMBL" id="LAZR01068170">
    <property type="protein sequence ID" value="KKK50144.1"/>
    <property type="molecule type" value="Genomic_DNA"/>
</dbReference>
<dbReference type="AlphaFoldDB" id="A0A0F8Y7L6"/>